<dbReference type="PANTHER" id="PTHR11538">
    <property type="entry name" value="PHENYLALANYL-TRNA SYNTHETASE"/>
    <property type="match status" value="1"/>
</dbReference>
<evidence type="ECO:0000259" key="13">
    <source>
        <dbReference type="PROSITE" id="PS50862"/>
    </source>
</evidence>
<evidence type="ECO:0000256" key="8">
    <source>
        <dbReference type="ARBA" id="ARBA00022946"/>
    </source>
</evidence>
<dbReference type="EC" id="6.1.1.20" evidence="3"/>
<dbReference type="Gene3D" id="3.30.930.10">
    <property type="entry name" value="Bira Bifunctional Protein, Domain 2"/>
    <property type="match status" value="1"/>
</dbReference>
<keyword evidence="10" id="KW-0030">Aminoacyl-tRNA synthetase</keyword>
<evidence type="ECO:0000256" key="9">
    <source>
        <dbReference type="ARBA" id="ARBA00023128"/>
    </source>
</evidence>
<dbReference type="KEGG" id="prel:PRELSG_1144600"/>
<evidence type="ECO:0000313" key="15">
    <source>
        <dbReference type="EMBL" id="CRH01097.1"/>
    </source>
</evidence>
<comment type="catalytic activity">
    <reaction evidence="12">
        <text>tRNA(Phe) + L-phenylalanine + ATP = L-phenylalanyl-tRNA(Phe) + AMP + diphosphate + H(+)</text>
        <dbReference type="Rhea" id="RHEA:19413"/>
        <dbReference type="Rhea" id="RHEA-COMP:9668"/>
        <dbReference type="Rhea" id="RHEA-COMP:9699"/>
        <dbReference type="ChEBI" id="CHEBI:15378"/>
        <dbReference type="ChEBI" id="CHEBI:30616"/>
        <dbReference type="ChEBI" id="CHEBI:33019"/>
        <dbReference type="ChEBI" id="CHEBI:58095"/>
        <dbReference type="ChEBI" id="CHEBI:78442"/>
        <dbReference type="ChEBI" id="CHEBI:78531"/>
        <dbReference type="ChEBI" id="CHEBI:456215"/>
        <dbReference type="EC" id="6.1.1.20"/>
    </reaction>
</comment>
<name>A0A1J1HC12_PLARL</name>
<dbReference type="EMBL" id="LN835306">
    <property type="protein sequence ID" value="CRH01097.1"/>
    <property type="molecule type" value="Genomic_DNA"/>
</dbReference>
<dbReference type="SUPFAM" id="SSF55681">
    <property type="entry name" value="Class II aaRS and biotin synthetases"/>
    <property type="match status" value="1"/>
</dbReference>
<keyword evidence="8" id="KW-0809">Transit peptide</keyword>
<feature type="domain" description="FDX-ACB" evidence="14">
    <location>
        <begin position="354"/>
        <end position="445"/>
    </location>
</feature>
<dbReference type="Pfam" id="PF03147">
    <property type="entry name" value="FDX-ACB"/>
    <property type="match status" value="1"/>
</dbReference>
<dbReference type="Pfam" id="PF01409">
    <property type="entry name" value="tRNA-synt_2d"/>
    <property type="match status" value="2"/>
</dbReference>
<protein>
    <recommendedName>
        <fullName evidence="3">phenylalanine--tRNA ligase</fullName>
        <ecNumber evidence="3">6.1.1.20</ecNumber>
    </recommendedName>
    <alternativeName>
        <fullName evidence="11">Phenylalanyl-tRNA synthetase</fullName>
    </alternativeName>
</protein>
<dbReference type="GO" id="GO:0005524">
    <property type="term" value="F:ATP binding"/>
    <property type="evidence" value="ECO:0007669"/>
    <property type="project" value="UniProtKB-KW"/>
</dbReference>
<dbReference type="GO" id="GO:0005759">
    <property type="term" value="C:mitochondrial matrix"/>
    <property type="evidence" value="ECO:0007669"/>
    <property type="project" value="UniProtKB-SubCell"/>
</dbReference>
<dbReference type="OMA" id="PISHYPQ"/>
<keyword evidence="16" id="KW-1185">Reference proteome</keyword>
<dbReference type="GO" id="GO:0004826">
    <property type="term" value="F:phenylalanine-tRNA ligase activity"/>
    <property type="evidence" value="ECO:0007669"/>
    <property type="project" value="UniProtKB-EC"/>
</dbReference>
<dbReference type="Proteomes" id="UP000220158">
    <property type="component" value="Chromosome 11"/>
</dbReference>
<feature type="domain" description="Aminoacyl-transfer RNA synthetases class-II family profile" evidence="13">
    <location>
        <begin position="138"/>
        <end position="352"/>
    </location>
</feature>
<gene>
    <name evidence="15" type="ORF">PRELSG_1144600</name>
</gene>
<dbReference type="InterPro" id="IPR006195">
    <property type="entry name" value="aa-tRNA-synth_II"/>
</dbReference>
<proteinExistence type="inferred from homology"/>
<organism evidence="15 16">
    <name type="scientific">Plasmodium relictum</name>
    <dbReference type="NCBI Taxonomy" id="85471"/>
    <lineage>
        <taxon>Eukaryota</taxon>
        <taxon>Sar</taxon>
        <taxon>Alveolata</taxon>
        <taxon>Apicomplexa</taxon>
        <taxon>Aconoidasida</taxon>
        <taxon>Haemosporida</taxon>
        <taxon>Plasmodiidae</taxon>
        <taxon>Plasmodium</taxon>
        <taxon>Plasmodium (Haemamoeba)</taxon>
    </lineage>
</organism>
<dbReference type="GO" id="GO:0006432">
    <property type="term" value="P:phenylalanyl-tRNA aminoacylation"/>
    <property type="evidence" value="ECO:0007669"/>
    <property type="project" value="TreeGrafter"/>
</dbReference>
<dbReference type="GO" id="GO:0000049">
    <property type="term" value="F:tRNA binding"/>
    <property type="evidence" value="ECO:0007669"/>
    <property type="project" value="InterPro"/>
</dbReference>
<sequence length="445" mass="54035">MLLPKIILSNEGRTLYNTKNHPIRTVKNMIEHFFKFENFDNLDYKITIKQNFDKLLVPLSHPARNIKDTFYLNENYIKNFPFFFENYYIRLDILNKYYKYYLSNKLLDHDKVKLLRTHMTTHLPYLLKENYKNVIYTGTVYRKDEIDKYHFPIFHQTDGFLIRSESFEVETDLKKKLENLINYLFKYKKIEMKWENNTSFPFTDPSYELYIKREKDNKWIEILGCGKIKKEVIYMSLYEKDINKIIENEISLFDKNLFTNINNYSSNIFQIPNKESFASIINKLCDKQLNNQITLKINEFLKNLNFQGWAFGIGLERLCMLLYDIQDIRLFWSNDKRFINQFKENEITKFYPFSNFPPIEKDISFYINDNFKESIFFQLCRDIANENIEEVKKVDHYYNPKTNQTSVCYRITYRSHNQNLTHKFVNKIQNQIIQSLIKECSVYVR</sequence>
<dbReference type="InterPro" id="IPR045864">
    <property type="entry name" value="aa-tRNA-synth_II/BPL/LPL"/>
</dbReference>
<evidence type="ECO:0000256" key="2">
    <source>
        <dbReference type="ARBA" id="ARBA00008226"/>
    </source>
</evidence>
<comment type="subcellular location">
    <subcellularLocation>
        <location evidence="1">Mitochondrion matrix</location>
    </subcellularLocation>
</comment>
<dbReference type="SUPFAM" id="SSF54991">
    <property type="entry name" value="Anticodon-binding domain of PheRS"/>
    <property type="match status" value="1"/>
</dbReference>
<dbReference type="FunFam" id="3.30.70.380:FF:000002">
    <property type="entry name" value="phenylalanine--tRNA ligase, mitochondrial"/>
    <property type="match status" value="1"/>
</dbReference>
<evidence type="ECO:0000256" key="11">
    <source>
        <dbReference type="ARBA" id="ARBA00031194"/>
    </source>
</evidence>
<accession>A0A1J1HC12</accession>
<dbReference type="VEuPathDB" id="PlasmoDB:PRELSG_1144600"/>
<evidence type="ECO:0000256" key="5">
    <source>
        <dbReference type="ARBA" id="ARBA00022741"/>
    </source>
</evidence>
<keyword evidence="6" id="KW-0067">ATP-binding</keyword>
<evidence type="ECO:0000256" key="3">
    <source>
        <dbReference type="ARBA" id="ARBA00012814"/>
    </source>
</evidence>
<dbReference type="SMART" id="SM00896">
    <property type="entry name" value="FDX-ACB"/>
    <property type="match status" value="1"/>
</dbReference>
<keyword evidence="7" id="KW-0648">Protein biosynthesis</keyword>
<evidence type="ECO:0000313" key="16">
    <source>
        <dbReference type="Proteomes" id="UP000220158"/>
    </source>
</evidence>
<dbReference type="InterPro" id="IPR036690">
    <property type="entry name" value="Fdx_antiC-bd_sf"/>
</dbReference>
<evidence type="ECO:0000259" key="14">
    <source>
        <dbReference type="PROSITE" id="PS51447"/>
    </source>
</evidence>
<dbReference type="GeneID" id="39737224"/>
<keyword evidence="5" id="KW-0547">Nucleotide-binding</keyword>
<evidence type="ECO:0000256" key="6">
    <source>
        <dbReference type="ARBA" id="ARBA00022840"/>
    </source>
</evidence>
<dbReference type="RefSeq" id="XP_028534098.1">
    <property type="nucleotide sequence ID" value="XM_028677739.1"/>
</dbReference>
<evidence type="ECO:0000256" key="1">
    <source>
        <dbReference type="ARBA" id="ARBA00004305"/>
    </source>
</evidence>
<comment type="similarity">
    <text evidence="2">Belongs to the class-II aminoacyl-tRNA synthetase family.</text>
</comment>
<dbReference type="AlphaFoldDB" id="A0A1J1HC12"/>
<dbReference type="PANTHER" id="PTHR11538:SF41">
    <property type="entry name" value="PHENYLALANINE--TRNA LIGASE, MITOCHONDRIAL"/>
    <property type="match status" value="1"/>
</dbReference>
<dbReference type="PROSITE" id="PS51447">
    <property type="entry name" value="FDX_ACB"/>
    <property type="match status" value="1"/>
</dbReference>
<dbReference type="PROSITE" id="PS50862">
    <property type="entry name" value="AA_TRNA_LIGASE_II"/>
    <property type="match status" value="1"/>
</dbReference>
<evidence type="ECO:0000256" key="4">
    <source>
        <dbReference type="ARBA" id="ARBA00022598"/>
    </source>
</evidence>
<dbReference type="InterPro" id="IPR002319">
    <property type="entry name" value="Phenylalanyl-tRNA_Synthase"/>
</dbReference>
<dbReference type="InterPro" id="IPR005121">
    <property type="entry name" value="Fdx_antiC-bd"/>
</dbReference>
<dbReference type="Gene3D" id="3.30.70.380">
    <property type="entry name" value="Ferrodoxin-fold anticodon-binding domain"/>
    <property type="match status" value="1"/>
</dbReference>
<evidence type="ECO:0000256" key="7">
    <source>
        <dbReference type="ARBA" id="ARBA00022917"/>
    </source>
</evidence>
<evidence type="ECO:0000256" key="12">
    <source>
        <dbReference type="ARBA" id="ARBA00049255"/>
    </source>
</evidence>
<reference evidence="15 16" key="1">
    <citation type="submission" date="2015-04" db="EMBL/GenBank/DDBJ databases">
        <authorList>
            <consortium name="Pathogen Informatics"/>
        </authorList>
    </citation>
    <scope>NUCLEOTIDE SEQUENCE [LARGE SCALE GENOMIC DNA]</scope>
    <source>
        <strain evidence="15 16">SGS1</strain>
    </source>
</reference>
<keyword evidence="9" id="KW-0496">Mitochondrion</keyword>
<keyword evidence="4 15" id="KW-0436">Ligase</keyword>
<evidence type="ECO:0000256" key="10">
    <source>
        <dbReference type="ARBA" id="ARBA00023146"/>
    </source>
</evidence>
<dbReference type="OrthoDB" id="4457at2759"/>